<dbReference type="InterPro" id="IPR053089">
    <property type="entry name" value="Rho_GEF18"/>
</dbReference>
<protein>
    <submittedName>
        <fullName evidence="2">Uncharacterized protein</fullName>
    </submittedName>
</protein>
<feature type="region of interest" description="Disordered" evidence="1">
    <location>
        <begin position="410"/>
        <end position="430"/>
    </location>
</feature>
<accession>R0JBI2</accession>
<feature type="compositionally biased region" description="Basic and acidic residues" evidence="1">
    <location>
        <begin position="419"/>
        <end position="428"/>
    </location>
</feature>
<dbReference type="AlphaFoldDB" id="R0JBI2"/>
<gene>
    <name evidence="2" type="ORF">Anapl_05939</name>
</gene>
<reference evidence="3" key="1">
    <citation type="journal article" date="2013" name="Nat. Genet.">
        <title>The duck genome and transcriptome provide insight into an avian influenza virus reservoir species.</title>
        <authorList>
            <person name="Huang Y."/>
            <person name="Li Y."/>
            <person name="Burt D.W."/>
            <person name="Chen H."/>
            <person name="Zhang Y."/>
            <person name="Qian W."/>
            <person name="Kim H."/>
            <person name="Gan S."/>
            <person name="Zhao Y."/>
            <person name="Li J."/>
            <person name="Yi K."/>
            <person name="Feng H."/>
            <person name="Zhu P."/>
            <person name="Li B."/>
            <person name="Liu Q."/>
            <person name="Fairley S."/>
            <person name="Magor K.E."/>
            <person name="Du Z."/>
            <person name="Hu X."/>
            <person name="Goodman L."/>
            <person name="Tafer H."/>
            <person name="Vignal A."/>
            <person name="Lee T."/>
            <person name="Kim K.W."/>
            <person name="Sheng Z."/>
            <person name="An Y."/>
            <person name="Searle S."/>
            <person name="Herrero J."/>
            <person name="Groenen M.A."/>
            <person name="Crooijmans R.P."/>
            <person name="Faraut T."/>
            <person name="Cai Q."/>
            <person name="Webster R.G."/>
            <person name="Aldridge J.R."/>
            <person name="Warren W.C."/>
            <person name="Bartschat S."/>
            <person name="Kehr S."/>
            <person name="Marz M."/>
            <person name="Stadler P.F."/>
            <person name="Smith J."/>
            <person name="Kraus R.H."/>
            <person name="Zhao Y."/>
            <person name="Ren L."/>
            <person name="Fei J."/>
            <person name="Morisson M."/>
            <person name="Kaiser P."/>
            <person name="Griffin D.K."/>
            <person name="Rao M."/>
            <person name="Pitel F."/>
            <person name="Wang J."/>
            <person name="Li N."/>
        </authorList>
    </citation>
    <scope>NUCLEOTIDE SEQUENCE [LARGE SCALE GENOMIC DNA]</scope>
</reference>
<dbReference type="EMBL" id="KB744667">
    <property type="protein sequence ID" value="EOA94630.1"/>
    <property type="molecule type" value="Genomic_DNA"/>
</dbReference>
<evidence type="ECO:0000256" key="1">
    <source>
        <dbReference type="SAM" id="MobiDB-lite"/>
    </source>
</evidence>
<dbReference type="PANTHER" id="PTHR47440:SF1">
    <property type="entry name" value="RHO_RAC GUANINE NUCLEOTIDE EXCHANGE FACTOR 18"/>
    <property type="match status" value="1"/>
</dbReference>
<proteinExistence type="predicted"/>
<dbReference type="PANTHER" id="PTHR47440">
    <property type="entry name" value="RIKEN CDNA A430078G23 GENE"/>
    <property type="match status" value="1"/>
</dbReference>
<keyword evidence="3" id="KW-1185">Reference proteome</keyword>
<sequence length="720" mass="78783">MSQSPLLPTADELGPRPGQVLHFIRFWHGELSTCSAEVLPHSSGHPAGLHPSTTVLQPTAWLFSTRLSCAYLRGIEGLRESRTGLEIVASVSSVSRYIGMCFSQLDDILCRQRRPLLFKDANNISDARSDCKPCLRELAERSPSALEYRGPKSFLPSLIAEDDTFFTSMAEEKASVLCPSTATTRGRSWGWQTGGEDSSSTELDVPAADLHSSTEDLLSDSALHGTEYYKDLGLLSPPAAKTAPEAAAQPEPAPQAVSAIRFLEERPEALSKMSVDVAFSNPVSCSVRYGEADCHFLNKGTGAADGPEEMGEDLDLQETTESFPTLVRSMSTSRRHSWESPLSPVDCKRRFSLDTTEAGSDAEQEDVEKGSRSCPQPRVSLQLPRGELEAWSSSGGSMVIKVEIEPLHPSLPGCPGSEEVERGSDGKRLRSKSVPSACEIASPPIPCGFNTALSVMEGVEPPALEMLEKDHVSPDHVLIVQQVLQELKQYHGVKQRVCVQEGSDSSQQNLTWFEFLSNENEDSGKSDKAEKGTKVMRRLSSLRSRVTGSWKDKVREMANLWSRFLNSSSRRGDLVPGTSPLTCFWVAEASDFISRCTVTPNSIQGTKWSLTHREELAGGKNKEQSKEKEKEKETKEPKERWKEVNRHQLVPGVFSSCTSCSLCAKPLMNKSGLQCLSEYGCRCLALALPGCPRSPACPLPRPAIPLLKLASWIASLLCLA</sequence>
<dbReference type="Proteomes" id="UP000296049">
    <property type="component" value="Unassembled WGS sequence"/>
</dbReference>
<evidence type="ECO:0000313" key="3">
    <source>
        <dbReference type="Proteomes" id="UP000296049"/>
    </source>
</evidence>
<organism evidence="2 3">
    <name type="scientific">Anas platyrhynchos</name>
    <name type="common">Mallard</name>
    <name type="synonym">Anas boschas</name>
    <dbReference type="NCBI Taxonomy" id="8839"/>
    <lineage>
        <taxon>Eukaryota</taxon>
        <taxon>Metazoa</taxon>
        <taxon>Chordata</taxon>
        <taxon>Craniata</taxon>
        <taxon>Vertebrata</taxon>
        <taxon>Euteleostomi</taxon>
        <taxon>Archelosauria</taxon>
        <taxon>Archosauria</taxon>
        <taxon>Dinosauria</taxon>
        <taxon>Saurischia</taxon>
        <taxon>Theropoda</taxon>
        <taxon>Coelurosauria</taxon>
        <taxon>Aves</taxon>
        <taxon>Neognathae</taxon>
        <taxon>Galloanserae</taxon>
        <taxon>Anseriformes</taxon>
        <taxon>Anatidae</taxon>
        <taxon>Anatinae</taxon>
        <taxon>Anas</taxon>
    </lineage>
</organism>
<feature type="region of interest" description="Disordered" evidence="1">
    <location>
        <begin position="613"/>
        <end position="639"/>
    </location>
</feature>
<name>R0JBI2_ANAPL</name>
<evidence type="ECO:0000313" key="2">
    <source>
        <dbReference type="EMBL" id="EOA94630.1"/>
    </source>
</evidence>
<feature type="region of interest" description="Disordered" evidence="1">
    <location>
        <begin position="349"/>
        <end position="379"/>
    </location>
</feature>